<dbReference type="EMBL" id="LR721782">
    <property type="protein sequence ID" value="VVW23894.1"/>
    <property type="molecule type" value="Genomic_DNA"/>
</dbReference>
<protein>
    <submittedName>
        <fullName evidence="2">Uncharacterized protein</fullName>
    </submittedName>
</protein>
<dbReference type="AlphaFoldDB" id="A0A5K1CBM4"/>
<evidence type="ECO:0000313" key="2">
    <source>
        <dbReference type="EMBL" id="VVW23894.1"/>
    </source>
</evidence>
<accession>A0A5K1CBM4</accession>
<gene>
    <name evidence="2" type="ORF">NYM_LOCUS17598</name>
</gene>
<reference evidence="2" key="1">
    <citation type="submission" date="2019-09" db="EMBL/GenBank/DDBJ databases">
        <authorList>
            <person name="Zhang L."/>
        </authorList>
    </citation>
    <scope>NUCLEOTIDE SEQUENCE</scope>
</reference>
<feature type="region of interest" description="Disordered" evidence="1">
    <location>
        <begin position="90"/>
        <end position="111"/>
    </location>
</feature>
<proteinExistence type="predicted"/>
<sequence>MKRGKECKKETSGSLQEWWQDLINASELCLDASSNRTASMRRWMASPFDSRNVIWDTMGVFMPRWARDHRSIAPDRLFLLPWGQPVNKVNPMQWEPQNKREGTTLGRRRSKKRRLTLHFQVPGEIGDREPDGFQR</sequence>
<name>A0A5K1CBM4_9MAGN</name>
<dbReference type="Gramene" id="NC4G0137470.1">
    <property type="protein sequence ID" value="NC4G0137470.1:cds"/>
    <property type="gene ID" value="NC4G0137470"/>
</dbReference>
<organism evidence="2">
    <name type="scientific">Nymphaea colorata</name>
    <name type="common">pocket water lily</name>
    <dbReference type="NCBI Taxonomy" id="210225"/>
    <lineage>
        <taxon>Eukaryota</taxon>
        <taxon>Viridiplantae</taxon>
        <taxon>Streptophyta</taxon>
        <taxon>Embryophyta</taxon>
        <taxon>Tracheophyta</taxon>
        <taxon>Spermatophyta</taxon>
        <taxon>Magnoliopsida</taxon>
        <taxon>Nymphaeales</taxon>
        <taxon>Nymphaeaceae</taxon>
        <taxon>Nymphaea</taxon>
    </lineage>
</organism>
<evidence type="ECO:0000256" key="1">
    <source>
        <dbReference type="SAM" id="MobiDB-lite"/>
    </source>
</evidence>